<sequence length="254" mass="28293">MTPTRAARRNVYVPWVSLRKWIDKQEAFERENNMPAPLSLFKLKVLSRFVDFGRKKQPEIGDDDHVASLTGGHGLEAGKQDPIFGSKKVDTTQQSSRTPPPLTQVHPLTRSLLSQKARRYAAKCALQYLIRAPIIVSSASFRPGGGEARPSPAPDDTWSESTEADGRDGKSIFQKVSGLSESLGFGSISYLIEPAIDDRFPNFYSGRPVFERPDPAPPNVGVVRCVLGKKKTKRQVATEVLQWLQDEEMKRMAN</sequence>
<dbReference type="EMBL" id="LAYC01000002">
    <property type="protein sequence ID" value="KYK57793.1"/>
    <property type="molecule type" value="Genomic_DNA"/>
</dbReference>
<dbReference type="STRING" id="98403.A0A151GL07"/>
<dbReference type="Proteomes" id="UP000076580">
    <property type="component" value="Chromosome 02"/>
</dbReference>
<dbReference type="RefSeq" id="XP_040657145.1">
    <property type="nucleotide sequence ID" value="XM_040802112.1"/>
</dbReference>
<evidence type="ECO:0000313" key="2">
    <source>
        <dbReference type="EMBL" id="KYK57793.1"/>
    </source>
</evidence>
<name>A0A151GL07_DRECN</name>
<proteinExistence type="predicted"/>
<protein>
    <submittedName>
        <fullName evidence="2">Uncharacterized protein</fullName>
    </submittedName>
</protein>
<comment type="caution">
    <text evidence="2">The sequence shown here is derived from an EMBL/GenBank/DDBJ whole genome shotgun (WGS) entry which is preliminary data.</text>
</comment>
<dbReference type="GeneID" id="63717449"/>
<evidence type="ECO:0000256" key="1">
    <source>
        <dbReference type="SAM" id="MobiDB-lite"/>
    </source>
</evidence>
<keyword evidence="3" id="KW-1185">Reference proteome</keyword>
<reference evidence="2 3" key="1">
    <citation type="journal article" date="2016" name="Sci. Rep.">
        <title>Insights into Adaptations to a Near-Obligate Nematode Endoparasitic Lifestyle from the Finished Genome of Drechmeria coniospora.</title>
        <authorList>
            <person name="Zhang L."/>
            <person name="Zhou Z."/>
            <person name="Guo Q."/>
            <person name="Fokkens L."/>
            <person name="Miskei M."/>
            <person name="Pocsi I."/>
            <person name="Zhang W."/>
            <person name="Chen M."/>
            <person name="Wang L."/>
            <person name="Sun Y."/>
            <person name="Donzelli B.G."/>
            <person name="Gibson D.M."/>
            <person name="Nelson D.R."/>
            <person name="Luo J.G."/>
            <person name="Rep M."/>
            <person name="Liu H."/>
            <person name="Yang S."/>
            <person name="Wang J."/>
            <person name="Krasnoff S.B."/>
            <person name="Xu Y."/>
            <person name="Molnar I."/>
            <person name="Lin M."/>
        </authorList>
    </citation>
    <scope>NUCLEOTIDE SEQUENCE [LARGE SCALE GENOMIC DNA]</scope>
    <source>
        <strain evidence="2 3">ARSEF 6962</strain>
    </source>
</reference>
<feature type="region of interest" description="Disordered" evidence="1">
    <location>
        <begin position="141"/>
        <end position="169"/>
    </location>
</feature>
<evidence type="ECO:0000313" key="3">
    <source>
        <dbReference type="Proteomes" id="UP000076580"/>
    </source>
</evidence>
<feature type="region of interest" description="Disordered" evidence="1">
    <location>
        <begin position="73"/>
        <end position="105"/>
    </location>
</feature>
<organism evidence="2 3">
    <name type="scientific">Drechmeria coniospora</name>
    <name type="common">Nematophagous fungus</name>
    <name type="synonym">Meria coniospora</name>
    <dbReference type="NCBI Taxonomy" id="98403"/>
    <lineage>
        <taxon>Eukaryota</taxon>
        <taxon>Fungi</taxon>
        <taxon>Dikarya</taxon>
        <taxon>Ascomycota</taxon>
        <taxon>Pezizomycotina</taxon>
        <taxon>Sordariomycetes</taxon>
        <taxon>Hypocreomycetidae</taxon>
        <taxon>Hypocreales</taxon>
        <taxon>Ophiocordycipitaceae</taxon>
        <taxon>Drechmeria</taxon>
    </lineage>
</organism>
<accession>A0A151GL07</accession>
<gene>
    <name evidence="2" type="ORF">DCS_04806</name>
</gene>
<dbReference type="AlphaFoldDB" id="A0A151GL07"/>
<dbReference type="InParanoid" id="A0A151GL07"/>